<dbReference type="Gene3D" id="1.20.1260.100">
    <property type="entry name" value="TspO/MBR protein"/>
    <property type="match status" value="1"/>
</dbReference>
<keyword evidence="5 6" id="KW-0472">Membrane</keyword>
<dbReference type="InterPro" id="IPR004307">
    <property type="entry name" value="TspO_MBR"/>
</dbReference>
<gene>
    <name evidence="7" type="ORF">OFBG_01009</name>
</gene>
<proteinExistence type="inferred from homology"/>
<dbReference type="GO" id="GO:0033013">
    <property type="term" value="P:tetrapyrrole metabolic process"/>
    <property type="evidence" value="ECO:0007669"/>
    <property type="project" value="UniProtKB-ARBA"/>
</dbReference>
<dbReference type="GeneID" id="77135025"/>
<evidence type="ECO:0000256" key="5">
    <source>
        <dbReference type="ARBA" id="ARBA00023136"/>
    </source>
</evidence>
<dbReference type="PANTHER" id="PTHR10057:SF0">
    <property type="entry name" value="TRANSLOCATOR PROTEIN"/>
    <property type="match status" value="1"/>
</dbReference>
<sequence>MTTARTHSFSFSGIFKIIIPIVICLLVGALAGYLQQSSIQNWYPHLNKPLLTPPNAVFPIAWTILYIFMGLSIGLVYLTDSDQKPALRNLFIFQLFLNFLWSMIFFVRQNITGGLICIVLLDWLVIWYAFRAWPIRKLSSILFWPYIAWLGFATYLNLFIYLHN</sequence>
<comment type="similarity">
    <text evidence="2">Belongs to the TspO/BZRP family.</text>
</comment>
<evidence type="ECO:0000313" key="7">
    <source>
        <dbReference type="EMBL" id="EEO29981.1"/>
    </source>
</evidence>
<comment type="subcellular location">
    <subcellularLocation>
        <location evidence="1">Membrane</location>
        <topology evidence="1">Multi-pass membrane protein</topology>
    </subcellularLocation>
</comment>
<keyword evidence="4 6" id="KW-1133">Transmembrane helix</keyword>
<keyword evidence="3 6" id="KW-0812">Transmembrane</keyword>
<feature type="transmembrane region" description="Helical" evidence="6">
    <location>
        <begin position="14"/>
        <end position="36"/>
    </location>
</feature>
<dbReference type="Pfam" id="PF03073">
    <property type="entry name" value="TspO_MBR"/>
    <property type="match status" value="1"/>
</dbReference>
<accession>C3X9V5</accession>
<reference evidence="7 8" key="1">
    <citation type="submission" date="2009-02" db="EMBL/GenBank/DDBJ databases">
        <title>The Genome Sequence of Oxalobacter formigenes OXCC13.</title>
        <authorList>
            <consortium name="The Broad Institute Genome Sequencing Platform"/>
            <person name="Ward D."/>
            <person name="Young S.K."/>
            <person name="Kodira C.D."/>
            <person name="Zeng Q."/>
            <person name="Koehrsen M."/>
            <person name="Alvarado L."/>
            <person name="Berlin A."/>
            <person name="Borenstein D."/>
            <person name="Chen Z."/>
            <person name="Engels R."/>
            <person name="Freedman E."/>
            <person name="Gellesch M."/>
            <person name="Goldberg J."/>
            <person name="Griggs A."/>
            <person name="Gujja S."/>
            <person name="Heiman D."/>
            <person name="Hepburn T."/>
            <person name="Howarth C."/>
            <person name="Jen D."/>
            <person name="Larson L."/>
            <person name="Lewis B."/>
            <person name="Mehta T."/>
            <person name="Park D."/>
            <person name="Pearson M."/>
            <person name="Roberts A."/>
            <person name="Saif S."/>
            <person name="Shea T."/>
            <person name="Shenoy N."/>
            <person name="Sisk P."/>
            <person name="Stolte C."/>
            <person name="Sykes S."/>
            <person name="Walk T."/>
            <person name="White J."/>
            <person name="Yandava C."/>
            <person name="Allison M.J."/>
            <person name="Lander E."/>
            <person name="Nusbaum C."/>
            <person name="Galagan J."/>
            <person name="Birren B."/>
        </authorList>
    </citation>
    <scope>NUCLEOTIDE SEQUENCE [LARGE SCALE GENOMIC DNA]</scope>
    <source>
        <strain evidence="7 8">OXCC13</strain>
    </source>
</reference>
<evidence type="ECO:0000256" key="6">
    <source>
        <dbReference type="SAM" id="Phobius"/>
    </source>
</evidence>
<organism evidence="7 8">
    <name type="scientific">Oxalobacter formigenes OXCC13</name>
    <dbReference type="NCBI Taxonomy" id="556269"/>
    <lineage>
        <taxon>Bacteria</taxon>
        <taxon>Pseudomonadati</taxon>
        <taxon>Pseudomonadota</taxon>
        <taxon>Betaproteobacteria</taxon>
        <taxon>Burkholderiales</taxon>
        <taxon>Oxalobacteraceae</taxon>
        <taxon>Oxalobacter</taxon>
    </lineage>
</organism>
<dbReference type="eggNOG" id="COG3476">
    <property type="taxonomic scope" value="Bacteria"/>
</dbReference>
<dbReference type="PANTHER" id="PTHR10057">
    <property type="entry name" value="PERIPHERAL-TYPE BENZODIAZEPINE RECEPTOR"/>
    <property type="match status" value="1"/>
</dbReference>
<evidence type="ECO:0000256" key="2">
    <source>
        <dbReference type="ARBA" id="ARBA00007524"/>
    </source>
</evidence>
<dbReference type="Proteomes" id="UP000005089">
    <property type="component" value="Unassembled WGS sequence"/>
</dbReference>
<dbReference type="FunFam" id="1.20.1260.100:FF:000001">
    <property type="entry name" value="translocator protein 2"/>
    <property type="match status" value="1"/>
</dbReference>
<dbReference type="EMBL" id="GG658170">
    <property type="protein sequence ID" value="EEO29981.1"/>
    <property type="molecule type" value="Genomic_DNA"/>
</dbReference>
<protein>
    <submittedName>
        <fullName evidence="7">TspO/MBR family protein</fullName>
    </submittedName>
</protein>
<evidence type="ECO:0000256" key="4">
    <source>
        <dbReference type="ARBA" id="ARBA00022989"/>
    </source>
</evidence>
<dbReference type="HOGENOM" id="CLU_091805_2_0_4"/>
<name>C3X9V5_OXAFO</name>
<feature type="transmembrane region" description="Helical" evidence="6">
    <location>
        <begin position="56"/>
        <end position="78"/>
    </location>
</feature>
<dbReference type="RefSeq" id="WP_005880802.1">
    <property type="nucleotide sequence ID" value="NZ_CP019430.1"/>
</dbReference>
<dbReference type="CDD" id="cd15904">
    <property type="entry name" value="TSPO_MBR"/>
    <property type="match status" value="1"/>
</dbReference>
<keyword evidence="8" id="KW-1185">Reference proteome</keyword>
<dbReference type="InterPro" id="IPR038330">
    <property type="entry name" value="TspO/MBR-related_sf"/>
</dbReference>
<feature type="transmembrane region" description="Helical" evidence="6">
    <location>
        <begin position="142"/>
        <end position="162"/>
    </location>
</feature>
<evidence type="ECO:0000256" key="1">
    <source>
        <dbReference type="ARBA" id="ARBA00004141"/>
    </source>
</evidence>
<evidence type="ECO:0000256" key="3">
    <source>
        <dbReference type="ARBA" id="ARBA00022692"/>
    </source>
</evidence>
<dbReference type="STRING" id="847.BRW83_1138"/>
<dbReference type="PIRSF" id="PIRSF005859">
    <property type="entry name" value="PBR"/>
    <property type="match status" value="1"/>
</dbReference>
<feature type="transmembrane region" description="Helical" evidence="6">
    <location>
        <begin position="90"/>
        <end position="107"/>
    </location>
</feature>
<dbReference type="GO" id="GO:0016020">
    <property type="term" value="C:membrane"/>
    <property type="evidence" value="ECO:0007669"/>
    <property type="project" value="UniProtKB-SubCell"/>
</dbReference>
<dbReference type="AlphaFoldDB" id="C3X9V5"/>
<feature type="transmembrane region" description="Helical" evidence="6">
    <location>
        <begin position="113"/>
        <end position="130"/>
    </location>
</feature>
<evidence type="ECO:0000313" key="8">
    <source>
        <dbReference type="Proteomes" id="UP000005089"/>
    </source>
</evidence>
<dbReference type="OrthoDB" id="9795496at2"/>